<dbReference type="Proteomes" id="UP001364617">
    <property type="component" value="Unassembled WGS sequence"/>
</dbReference>
<evidence type="ECO:0000313" key="1">
    <source>
        <dbReference type="EMBL" id="KAK7157171.1"/>
    </source>
</evidence>
<reference evidence="1 2" key="1">
    <citation type="submission" date="2024-02" db="EMBL/GenBank/DDBJ databases">
        <title>Chromosome-level genome assembly of the Eurasian Minnow (Phoxinus phoxinus).</title>
        <authorList>
            <person name="Oriowo T.O."/>
            <person name="Martin S."/>
            <person name="Stange M."/>
            <person name="Chrysostomakis Y."/>
            <person name="Brown T."/>
            <person name="Winkler S."/>
            <person name="Kukowka S."/>
            <person name="Myers E.W."/>
            <person name="Bohne A."/>
        </authorList>
    </citation>
    <scope>NUCLEOTIDE SEQUENCE [LARGE SCALE GENOMIC DNA]</scope>
    <source>
        <strain evidence="1">ZFMK-TIS-60720</strain>
        <tissue evidence="1">Whole Organism</tissue>
    </source>
</reference>
<sequence length="244" mass="25654">MGSTNMNKDNSSSATGNYSAMSCPVFDCSTDCYVQFMNATMKPCPSSHNFCEIMTQNTSYSVKCSASCGVSCGNSTLGNCSWKCCNTTGCLNDTLFALTNSLSTTVAATTSTTTTTTTKATAPATQASNGKKCHSIKCDGTACYKPITTSMLCPVGQDYCMLKKTTTGTIESWHAGCSEDCRKMAVCSTSVTTCYLECCNATSTASCLKLTGDVNMPSSASRGPHSTALLIASLLLFCILRVFT</sequence>
<keyword evidence="2" id="KW-1185">Reference proteome</keyword>
<proteinExistence type="predicted"/>
<organism evidence="1 2">
    <name type="scientific">Phoxinus phoxinus</name>
    <name type="common">Eurasian minnow</name>
    <dbReference type="NCBI Taxonomy" id="58324"/>
    <lineage>
        <taxon>Eukaryota</taxon>
        <taxon>Metazoa</taxon>
        <taxon>Chordata</taxon>
        <taxon>Craniata</taxon>
        <taxon>Vertebrata</taxon>
        <taxon>Euteleostomi</taxon>
        <taxon>Actinopterygii</taxon>
        <taxon>Neopterygii</taxon>
        <taxon>Teleostei</taxon>
        <taxon>Ostariophysi</taxon>
        <taxon>Cypriniformes</taxon>
        <taxon>Leuciscidae</taxon>
        <taxon>Phoxininae</taxon>
        <taxon>Phoxinus</taxon>
    </lineage>
</organism>
<dbReference type="EMBL" id="JAYKXH010000009">
    <property type="protein sequence ID" value="KAK7157171.1"/>
    <property type="molecule type" value="Genomic_DNA"/>
</dbReference>
<accession>A0AAN9D2T1</accession>
<name>A0AAN9D2T1_9TELE</name>
<evidence type="ECO:0000313" key="2">
    <source>
        <dbReference type="Proteomes" id="UP001364617"/>
    </source>
</evidence>
<protein>
    <submittedName>
        <fullName evidence="1">Uncharacterized protein</fullName>
    </submittedName>
</protein>
<comment type="caution">
    <text evidence="1">The sequence shown here is derived from an EMBL/GenBank/DDBJ whole genome shotgun (WGS) entry which is preliminary data.</text>
</comment>
<gene>
    <name evidence="1" type="ORF">R3I93_008597</name>
</gene>
<dbReference type="AlphaFoldDB" id="A0AAN9D2T1"/>